<reference evidence="1 2" key="1">
    <citation type="journal article" date="2022" name="Genome Biol. Evol.">
        <title>The Spruce Budworm Genome: Reconstructing the Evolutionary History of Antifreeze Proteins.</title>
        <authorList>
            <person name="Beliveau C."/>
            <person name="Gagne P."/>
            <person name="Picq S."/>
            <person name="Vernygora O."/>
            <person name="Keeling C.I."/>
            <person name="Pinkney K."/>
            <person name="Doucet D."/>
            <person name="Wen F."/>
            <person name="Johnston J.S."/>
            <person name="Maaroufi H."/>
            <person name="Boyle B."/>
            <person name="Laroche J."/>
            <person name="Dewar K."/>
            <person name="Juretic N."/>
            <person name="Blackburn G."/>
            <person name="Nisole A."/>
            <person name="Brunet B."/>
            <person name="Brandao M."/>
            <person name="Lumley L."/>
            <person name="Duan J."/>
            <person name="Quan G."/>
            <person name="Lucarotti C.J."/>
            <person name="Roe A.D."/>
            <person name="Sperling F.A.H."/>
            <person name="Levesque R.C."/>
            <person name="Cusson M."/>
        </authorList>
    </citation>
    <scope>NUCLEOTIDE SEQUENCE [LARGE SCALE GENOMIC DNA]</scope>
    <source>
        <strain evidence="1">Glfc:IPQL:Cfum</strain>
    </source>
</reference>
<protein>
    <submittedName>
        <fullName evidence="1">Uncharacterized protein</fullName>
    </submittedName>
</protein>
<dbReference type="EMBL" id="CM046106">
    <property type="protein sequence ID" value="KAI8435901.1"/>
    <property type="molecule type" value="Genomic_DNA"/>
</dbReference>
<organism evidence="1 2">
    <name type="scientific">Choristoneura fumiferana</name>
    <name type="common">Spruce budworm moth</name>
    <name type="synonym">Archips fumiferana</name>
    <dbReference type="NCBI Taxonomy" id="7141"/>
    <lineage>
        <taxon>Eukaryota</taxon>
        <taxon>Metazoa</taxon>
        <taxon>Ecdysozoa</taxon>
        <taxon>Arthropoda</taxon>
        <taxon>Hexapoda</taxon>
        <taxon>Insecta</taxon>
        <taxon>Pterygota</taxon>
        <taxon>Neoptera</taxon>
        <taxon>Endopterygota</taxon>
        <taxon>Lepidoptera</taxon>
        <taxon>Glossata</taxon>
        <taxon>Ditrysia</taxon>
        <taxon>Tortricoidea</taxon>
        <taxon>Tortricidae</taxon>
        <taxon>Tortricinae</taxon>
        <taxon>Choristoneura</taxon>
    </lineage>
</organism>
<name>A0ACC0KIL0_CHOFU</name>
<sequence>MPRGDKLEKRAKEMRMIGYASNGYRLWDPKADLILISRDVRFDENDFVYEKNIKEQNDQRISKQNDDEDDEIEQNCNKQTTNEEEQPIEQDTSDEVRREAQEAPQRPQRDRRPPPRFEDYYTAEEEMYDANIAFSLIADSDPRSYKEAVDKGEEWKKAINEEIKSLEELNTWKEAELPRGKKAIDTKWIFKTKQDGRKKARLVAKGFQTDNIHNVYSPVARVSTIRMMFSHAVQENFPMKQLDVQTAFLNGYLHTEVYIKPPEGVEVSAGKVLKLQRSLYGLREAPKCWNDRFHNYIVTQGFEQSKYDFCLYYKANVWLLIWVDDILITGKTTEIKKTIEKLKEEFKIRDLGEVREYLGIEIKREHDKLKISQTKLIEKVLEKFGMTDCKGTQTPMEQGTPIKEEETVIDVPYRELIGCLIYISTVSRPDITFATSYLSRFLDKPTNTTWTSAKRVLRYLKLTSHKCLTYTKTQDKQVLCYTDADWASKVDRKSINGGESLKYKLNDGNEIPAVALGTSLGHLADGTRLLSTNHSLARAVQWALETSYRHIDTAALYRTEDEVGLGVRSFGNDRRGDIYLWNDAHERNEVIPALKKSLELLQMDYIDLYLIHYPMAYKSDGSISLTDYLETWKGMEDAKELNLTRSIGVSNFNITQMQRLWDTSRIKPAVLQIEVNPTITQSELISWCTSHGVVVMAYSPFGAILGRKSNAPPPRADHPILKRIAGKYGKTVPQILIRYLVDRGLVAIPRSTNKERIQQNIDIFDFSLTPQEVSELSSFNSNYRLRTPAKWYPHPYFPFEKKNLTTSEIQYIIEHSKED</sequence>
<proteinExistence type="predicted"/>
<evidence type="ECO:0000313" key="2">
    <source>
        <dbReference type="Proteomes" id="UP001064048"/>
    </source>
</evidence>
<accession>A0ACC0KIL0</accession>
<dbReference type="Proteomes" id="UP001064048">
    <property type="component" value="Chromosome 6"/>
</dbReference>
<evidence type="ECO:0000313" key="1">
    <source>
        <dbReference type="EMBL" id="KAI8435901.1"/>
    </source>
</evidence>
<comment type="caution">
    <text evidence="1">The sequence shown here is derived from an EMBL/GenBank/DDBJ whole genome shotgun (WGS) entry which is preliminary data.</text>
</comment>
<keyword evidence="2" id="KW-1185">Reference proteome</keyword>
<gene>
    <name evidence="1" type="ORF">MSG28_004091</name>
</gene>